<dbReference type="EMBL" id="NAJQ01000170">
    <property type="protein sequence ID" value="TKA76213.1"/>
    <property type="molecule type" value="Genomic_DNA"/>
</dbReference>
<dbReference type="InterPro" id="IPR047767">
    <property type="entry name" value="PSP1-like"/>
</dbReference>
<dbReference type="OrthoDB" id="243127at2759"/>
<sequence length="608" mass="67977">MRATEDPGGDFNIPAMYKVPFVEIKQEELTSDDLRRVRQQGPQYGTTLSNSRPRKLLFVVSFKCSRVLVFYLLEGTGLQIREGDIVIVEADRGQDLGTVQHANVTPDQARLYLRKYAEEQYKWLMMFSVNNAPSNINPNAQLAPPTMQGMPRENLNNLKPKAIKRLANAHEIKMLAEKEGNEAKAKRTCQQKVAHLHLQMEILDAEWQWDFQKLIFYYYADHYINFKDLITELYRIYKTRIWLSAVNPASFSQHAMGQPPSGIGPGAITPNNGNMNTSYTMAYGADPDPYGAVPPYRVAYDAYDPNYPSIPGVTNSFAPVAGGNNFTPTAATFQPATDVSSVAPTMQPGSMATGSTSDYSYYYERAGNNEQRHSMMMAPASTMMPPTSTQQQQQQQQQQHPYLPTTMATPLPQQNAYWTNEYPTYPKYTPDPYAHIKDHVYPSPPWKQAPWKPSPWNSSNSPINPAAAGLGRQAEIPLPIGTRPKSNGSQITKSEPPEEYMRQLRACQEAAVREHQQQQQQQQQGLSSRYMIPPAWAATNQQEQPSTGQQQTSRRAVTSMASWRPSSEFAGPPPPSNNNASTQSSEGGASRAPPSSSTGYADEMSRER</sequence>
<dbReference type="PANTHER" id="PTHR43830:SF3">
    <property type="entry name" value="PROTEIN PSP1"/>
    <property type="match status" value="1"/>
</dbReference>
<comment type="caution">
    <text evidence="3">The sequence shown here is derived from an EMBL/GenBank/DDBJ whole genome shotgun (WGS) entry which is preliminary data.</text>
</comment>
<feature type="compositionally biased region" description="Low complexity" evidence="1">
    <location>
        <begin position="382"/>
        <end position="399"/>
    </location>
</feature>
<dbReference type="GO" id="GO:0005737">
    <property type="term" value="C:cytoplasm"/>
    <property type="evidence" value="ECO:0007669"/>
    <property type="project" value="TreeGrafter"/>
</dbReference>
<dbReference type="PANTHER" id="PTHR43830">
    <property type="entry name" value="PROTEIN PSP1"/>
    <property type="match status" value="1"/>
</dbReference>
<protein>
    <recommendedName>
        <fullName evidence="2">PSP1 C-terminal domain-containing protein</fullName>
    </recommendedName>
</protein>
<evidence type="ECO:0000259" key="2">
    <source>
        <dbReference type="PROSITE" id="PS51411"/>
    </source>
</evidence>
<dbReference type="Pfam" id="PF04468">
    <property type="entry name" value="PSP1"/>
    <property type="match status" value="1"/>
</dbReference>
<feature type="region of interest" description="Disordered" evidence="1">
    <location>
        <begin position="538"/>
        <end position="608"/>
    </location>
</feature>
<proteinExistence type="predicted"/>
<feature type="compositionally biased region" description="Polar residues" evidence="1">
    <location>
        <begin position="553"/>
        <end position="565"/>
    </location>
</feature>
<evidence type="ECO:0000256" key="1">
    <source>
        <dbReference type="SAM" id="MobiDB-lite"/>
    </source>
</evidence>
<feature type="compositionally biased region" description="Low complexity" evidence="1">
    <location>
        <begin position="539"/>
        <end position="552"/>
    </location>
</feature>
<feature type="region of interest" description="Disordered" evidence="1">
    <location>
        <begin position="477"/>
        <end position="502"/>
    </location>
</feature>
<feature type="region of interest" description="Disordered" evidence="1">
    <location>
        <begin position="382"/>
        <end position="406"/>
    </location>
</feature>
<feature type="compositionally biased region" description="Polar residues" evidence="1">
    <location>
        <begin position="484"/>
        <end position="493"/>
    </location>
</feature>
<name>A0A4U0XLF8_9PEZI</name>
<gene>
    <name evidence="3" type="ORF">B0A55_06594</name>
</gene>
<feature type="region of interest" description="Disordered" evidence="1">
    <location>
        <begin position="508"/>
        <end position="527"/>
    </location>
</feature>
<dbReference type="PROSITE" id="PS51411">
    <property type="entry name" value="PSP1_C"/>
    <property type="match status" value="1"/>
</dbReference>
<evidence type="ECO:0000313" key="3">
    <source>
        <dbReference type="EMBL" id="TKA76213.1"/>
    </source>
</evidence>
<dbReference type="InterPro" id="IPR007557">
    <property type="entry name" value="PSP1_C"/>
</dbReference>
<evidence type="ECO:0000313" key="4">
    <source>
        <dbReference type="Proteomes" id="UP000309340"/>
    </source>
</evidence>
<feature type="domain" description="PSP1 C-terminal" evidence="2">
    <location>
        <begin position="161"/>
        <end position="246"/>
    </location>
</feature>
<organism evidence="3 4">
    <name type="scientific">Friedmanniomyces simplex</name>
    <dbReference type="NCBI Taxonomy" id="329884"/>
    <lineage>
        <taxon>Eukaryota</taxon>
        <taxon>Fungi</taxon>
        <taxon>Dikarya</taxon>
        <taxon>Ascomycota</taxon>
        <taxon>Pezizomycotina</taxon>
        <taxon>Dothideomycetes</taxon>
        <taxon>Dothideomycetidae</taxon>
        <taxon>Mycosphaerellales</taxon>
        <taxon>Teratosphaeriaceae</taxon>
        <taxon>Friedmanniomyces</taxon>
    </lineage>
</organism>
<accession>A0A4U0XLF8</accession>
<dbReference type="AlphaFoldDB" id="A0A4U0XLF8"/>
<reference evidence="3 4" key="1">
    <citation type="submission" date="2017-03" db="EMBL/GenBank/DDBJ databases">
        <title>Genomes of endolithic fungi from Antarctica.</title>
        <authorList>
            <person name="Coleine C."/>
            <person name="Masonjones S."/>
            <person name="Stajich J.E."/>
        </authorList>
    </citation>
    <scope>NUCLEOTIDE SEQUENCE [LARGE SCALE GENOMIC DNA]</scope>
    <source>
        <strain evidence="3 4">CCFEE 5184</strain>
    </source>
</reference>
<dbReference type="Proteomes" id="UP000309340">
    <property type="component" value="Unassembled WGS sequence"/>
</dbReference>
<keyword evidence="4" id="KW-1185">Reference proteome</keyword>